<keyword evidence="2" id="KW-0614">Plasmid</keyword>
<protein>
    <submittedName>
        <fullName evidence="2">Uncharacterized protein</fullName>
    </submittedName>
</protein>
<name>A0A387G8J0_9HYPH</name>
<organism evidence="2 3">
    <name type="scientific">Rhizobium jaguaris</name>
    <dbReference type="NCBI Taxonomy" id="1312183"/>
    <lineage>
        <taxon>Bacteria</taxon>
        <taxon>Pseudomonadati</taxon>
        <taxon>Pseudomonadota</taxon>
        <taxon>Alphaproteobacteria</taxon>
        <taxon>Hyphomicrobiales</taxon>
        <taxon>Rhizobiaceae</taxon>
        <taxon>Rhizobium/Agrobacterium group</taxon>
        <taxon>Rhizobium</taxon>
    </lineage>
</organism>
<evidence type="ECO:0000313" key="2">
    <source>
        <dbReference type="EMBL" id="AYG64474.1"/>
    </source>
</evidence>
<sequence>MNIVNLPSRKPVNGHSDMSPVAYPTFTDIQMAQILEHERQQMLFVVNYLEAMHAQMLTETANEPLVKLIADENLVPAKADPGGKSRKLAIGNGKTRASPERGTPMGSAALSRMGAPE</sequence>
<geneLocation type="plasmid" evidence="3">
    <name>prccge525a</name>
</geneLocation>
<evidence type="ECO:0000313" key="3">
    <source>
        <dbReference type="Proteomes" id="UP000282195"/>
    </source>
</evidence>
<accession>A0A387G8J0</accession>
<dbReference type="Proteomes" id="UP000282195">
    <property type="component" value="Plasmid pRCCGE525a"/>
</dbReference>
<dbReference type="EMBL" id="CP032697">
    <property type="protein sequence ID" value="AYG64474.1"/>
    <property type="molecule type" value="Genomic_DNA"/>
</dbReference>
<reference evidence="2 3" key="1">
    <citation type="submission" date="2018-10" db="EMBL/GenBank/DDBJ databases">
        <title>Rhizobium etli, R. leguminosarum and a new Rhizobium genospecies from Phaseolus dumosus.</title>
        <authorList>
            <person name="Ramirez-Puebla S.T."/>
            <person name="Rogel-Hernandez M.A."/>
            <person name="Guerrero G."/>
            <person name="Ormeno-Orrillo E."/>
            <person name="Martinez-Romero J.C."/>
            <person name="Negrete-Yankelevich S."/>
            <person name="Martinez-Romero E."/>
        </authorList>
    </citation>
    <scope>NUCLEOTIDE SEQUENCE [LARGE SCALE GENOMIC DNA]</scope>
    <source>
        <strain evidence="2 3">CCGE525</strain>
        <plasmid evidence="3">prccge525a</plasmid>
    </source>
</reference>
<keyword evidence="3" id="KW-1185">Reference proteome</keyword>
<dbReference type="KEGG" id="rjg:CCGE525_37765"/>
<evidence type="ECO:0000256" key="1">
    <source>
        <dbReference type="SAM" id="MobiDB-lite"/>
    </source>
</evidence>
<gene>
    <name evidence="2" type="ORF">CCGE525_37765</name>
</gene>
<dbReference type="AlphaFoldDB" id="A0A387G8J0"/>
<dbReference type="RefSeq" id="WP_120709363.1">
    <property type="nucleotide sequence ID" value="NZ_CP032697.1"/>
</dbReference>
<proteinExistence type="predicted"/>
<feature type="region of interest" description="Disordered" evidence="1">
    <location>
        <begin position="76"/>
        <end position="117"/>
    </location>
</feature>